<feature type="compositionally biased region" description="Basic and acidic residues" evidence="2">
    <location>
        <begin position="296"/>
        <end position="306"/>
    </location>
</feature>
<protein>
    <recommendedName>
        <fullName evidence="5">C1q domain-containing protein</fullName>
    </recommendedName>
</protein>
<feature type="region of interest" description="Disordered" evidence="2">
    <location>
        <begin position="275"/>
        <end position="306"/>
    </location>
</feature>
<keyword evidence="4" id="KW-1185">Reference proteome</keyword>
<keyword evidence="1" id="KW-0175">Coiled coil</keyword>
<dbReference type="Proteomes" id="UP001281761">
    <property type="component" value="Unassembled WGS sequence"/>
</dbReference>
<name>A0ABQ9XK15_9EUKA</name>
<sequence>MTLQINLSTLNQQVNETQNWRNIQDIVRSTFKLLNEVIQQQNEVITRLEREKVSKIDHENDLKQKSDAADVDARFDAVGELLDSKAPTEAVSQHLSNKANLTDLQTLSNDLSHLSANTEKELQQKISLNTLNDLLSKKADRSELQLFPSQIDLLTNEVSAKANIRDVAREMETKANVNDVNAALDTKADKADMEEKLDLKASRKSVMSALKHKANAQDVEELQNTRPTHEQIQKLLQKKADADFVQQALETRPDKKQLDSILTANSKQLEQRLREEMKHQEEAIGRQTQQASLDSQQKEQKQNQAVRELRNEILGKIDRNEMSSMKDELVQSQNATALAMSKQIDENLAAIQRRFLEQTQTLGASLGDRPTKTEIANTLANKLDRSDFLKEMNSRVSQDDLAAKLNKKADIDDVQAALALKANLEDLKRLNEQTNSHRSHIRQLEKDMETKAPSQAIEEITQAVHEIPSKNQLEQIMQNKADTSEVRALMNSIQKEVAQRATINDLRQSVLQQNAINETLCGEQCVGRWVWRSGKLKQNSHVPWNVQVANSSPDIYLWEKDRSTIVIVQPGLYELTFGFYARKKPSIQIMVNGDAILSAVNTASYVVHHSSGRLLSIGQHPSGNVTGLTMIDFIALPPNAKMCVSYSGEDKAEGFIGLKKLC</sequence>
<feature type="compositionally biased region" description="Basic and acidic residues" evidence="2">
    <location>
        <begin position="275"/>
        <end position="284"/>
    </location>
</feature>
<organism evidence="3 4">
    <name type="scientific">Blattamonas nauphoetae</name>
    <dbReference type="NCBI Taxonomy" id="2049346"/>
    <lineage>
        <taxon>Eukaryota</taxon>
        <taxon>Metamonada</taxon>
        <taxon>Preaxostyla</taxon>
        <taxon>Oxymonadida</taxon>
        <taxon>Blattamonas</taxon>
    </lineage>
</organism>
<dbReference type="PANTHER" id="PTHR40131">
    <property type="entry name" value="C1Q DOMAIN-CONTAINING PROTEIN"/>
    <property type="match status" value="1"/>
</dbReference>
<reference evidence="3 4" key="1">
    <citation type="journal article" date="2022" name="bioRxiv">
        <title>Genomics of Preaxostyla Flagellates Illuminates Evolutionary Transitions and the Path Towards Mitochondrial Loss.</title>
        <authorList>
            <person name="Novak L.V.F."/>
            <person name="Treitli S.C."/>
            <person name="Pyrih J."/>
            <person name="Halakuc P."/>
            <person name="Pipaliya S.V."/>
            <person name="Vacek V."/>
            <person name="Brzon O."/>
            <person name="Soukal P."/>
            <person name="Eme L."/>
            <person name="Dacks J.B."/>
            <person name="Karnkowska A."/>
            <person name="Elias M."/>
            <person name="Hampl V."/>
        </authorList>
    </citation>
    <scope>NUCLEOTIDE SEQUENCE [LARGE SCALE GENOMIC DNA]</scope>
    <source>
        <strain evidence="3">NAU3</strain>
        <tissue evidence="3">Gut</tissue>
    </source>
</reference>
<evidence type="ECO:0000256" key="1">
    <source>
        <dbReference type="SAM" id="Coils"/>
    </source>
</evidence>
<proteinExistence type="predicted"/>
<evidence type="ECO:0008006" key="5">
    <source>
        <dbReference type="Google" id="ProtNLM"/>
    </source>
</evidence>
<feature type="compositionally biased region" description="Polar residues" evidence="2">
    <location>
        <begin position="286"/>
        <end position="295"/>
    </location>
</feature>
<accession>A0ABQ9XK15</accession>
<dbReference type="EMBL" id="JARBJD010000112">
    <property type="protein sequence ID" value="KAK2951824.1"/>
    <property type="molecule type" value="Genomic_DNA"/>
</dbReference>
<comment type="caution">
    <text evidence="3">The sequence shown here is derived from an EMBL/GenBank/DDBJ whole genome shotgun (WGS) entry which is preliminary data.</text>
</comment>
<evidence type="ECO:0000313" key="3">
    <source>
        <dbReference type="EMBL" id="KAK2951824.1"/>
    </source>
</evidence>
<dbReference type="PANTHER" id="PTHR40131:SF1">
    <property type="entry name" value="C1Q DOMAIN-CONTAINING PROTEIN"/>
    <property type="match status" value="1"/>
</dbReference>
<evidence type="ECO:0000256" key="2">
    <source>
        <dbReference type="SAM" id="MobiDB-lite"/>
    </source>
</evidence>
<feature type="coiled-coil region" evidence="1">
    <location>
        <begin position="417"/>
        <end position="447"/>
    </location>
</feature>
<gene>
    <name evidence="3" type="ORF">BLNAU_13192</name>
</gene>
<evidence type="ECO:0000313" key="4">
    <source>
        <dbReference type="Proteomes" id="UP001281761"/>
    </source>
</evidence>